<keyword evidence="3 13" id="KW-0150">Chloroplast</keyword>
<feature type="binding site" evidence="12">
    <location>
        <position position="170"/>
    </location>
    <ligand>
        <name>chlorophyll a</name>
        <dbReference type="ChEBI" id="CHEBI:58416"/>
        <label>1</label>
    </ligand>
</feature>
<feature type="binding site" evidence="12">
    <location>
        <position position="87"/>
    </location>
    <ligand>
        <name>chlorophyll a</name>
        <dbReference type="ChEBI" id="CHEBI:58416"/>
        <label>1</label>
    </ligand>
</feature>
<evidence type="ECO:0000256" key="6">
    <source>
        <dbReference type="ARBA" id="ARBA00022692"/>
    </source>
</evidence>
<feature type="binding site" evidence="12">
    <location>
        <position position="182"/>
    </location>
    <ligand>
        <name>chlorophyll a</name>
        <dbReference type="ChEBI" id="CHEBI:58416"/>
        <label>1</label>
    </ligand>
</feature>
<dbReference type="SUPFAM" id="SSF103511">
    <property type="entry name" value="Chlorophyll a-b binding protein"/>
    <property type="match status" value="1"/>
</dbReference>
<keyword evidence="2 12" id="KW-0148">Chlorophyll</keyword>
<evidence type="ECO:0000256" key="10">
    <source>
        <dbReference type="ARBA" id="ARBA00023136"/>
    </source>
</evidence>
<evidence type="ECO:0000256" key="4">
    <source>
        <dbReference type="ARBA" id="ARBA00022531"/>
    </source>
</evidence>
<dbReference type="GO" id="GO:0009522">
    <property type="term" value="C:photosystem I"/>
    <property type="evidence" value="ECO:0007669"/>
    <property type="project" value="UniProtKB-KW"/>
</dbReference>
<keyword evidence="10" id="KW-0472">Membrane</keyword>
<keyword evidence="4 13" id="KW-0602">Photosynthesis</keyword>
<name>A0A8X8ZMK2_SALSN</name>
<comment type="function">
    <text evidence="13">The light-harvesting complex (LHC) functions as a light receptor, it captures and delivers excitation energy to photosystems with which it is closely associated.</text>
</comment>
<feature type="binding site" description="axial binding residue" evidence="12">
    <location>
        <position position="92"/>
    </location>
    <ligand>
        <name>chlorophyll b</name>
        <dbReference type="ChEBI" id="CHEBI:61721"/>
        <label>1</label>
    </ligand>
    <ligandPart>
        <name>Mg</name>
        <dbReference type="ChEBI" id="CHEBI:25107"/>
    </ligandPart>
</feature>
<dbReference type="InterPro" id="IPR001344">
    <property type="entry name" value="Chloro_AB-bd_pln"/>
</dbReference>
<dbReference type="Pfam" id="PF00504">
    <property type="entry name" value="Chloroa_b-bind"/>
    <property type="match status" value="1"/>
</dbReference>
<proteinExistence type="inferred from homology"/>
<dbReference type="GO" id="GO:0016168">
    <property type="term" value="F:chlorophyll binding"/>
    <property type="evidence" value="ECO:0007669"/>
    <property type="project" value="UniProtKB-KW"/>
</dbReference>
<evidence type="ECO:0000256" key="5">
    <source>
        <dbReference type="ARBA" id="ARBA00022640"/>
    </source>
</evidence>
<evidence type="ECO:0000313" key="15">
    <source>
        <dbReference type="Proteomes" id="UP000298416"/>
    </source>
</evidence>
<evidence type="ECO:0000256" key="7">
    <source>
        <dbReference type="ARBA" id="ARBA00022989"/>
    </source>
</evidence>
<evidence type="ECO:0000256" key="2">
    <source>
        <dbReference type="ARBA" id="ARBA00022494"/>
    </source>
</evidence>
<protein>
    <recommendedName>
        <fullName evidence="13">Chlorophyll a-b binding protein, chloroplastic</fullName>
    </recommendedName>
</protein>
<comment type="subcellular location">
    <subcellularLocation>
        <location evidence="1">Plastid</location>
        <location evidence="1">Chloroplast thylakoid membrane</location>
        <topology evidence="1">Multi-pass membrane protein</topology>
    </subcellularLocation>
</comment>
<evidence type="ECO:0000256" key="9">
    <source>
        <dbReference type="ARBA" id="ARBA00023078"/>
    </source>
</evidence>
<keyword evidence="5 13" id="KW-0934">Plastid</keyword>
<keyword evidence="8 13" id="KW-0157">Chromophore</keyword>
<keyword evidence="6" id="KW-0812">Transmembrane</keyword>
<keyword evidence="9 13" id="KW-0793">Thylakoid</keyword>
<keyword evidence="15" id="KW-1185">Reference proteome</keyword>
<reference evidence="14" key="1">
    <citation type="submission" date="2018-01" db="EMBL/GenBank/DDBJ databases">
        <authorList>
            <person name="Mao J.F."/>
        </authorList>
    </citation>
    <scope>NUCLEOTIDE SEQUENCE</scope>
    <source>
        <strain evidence="14">Huo1</strain>
        <tissue evidence="14">Leaf</tissue>
    </source>
</reference>
<evidence type="ECO:0000256" key="3">
    <source>
        <dbReference type="ARBA" id="ARBA00022528"/>
    </source>
</evidence>
<dbReference type="GO" id="GO:0009765">
    <property type="term" value="P:photosynthesis, light harvesting"/>
    <property type="evidence" value="ECO:0007669"/>
    <property type="project" value="InterPro"/>
</dbReference>
<evidence type="ECO:0000256" key="11">
    <source>
        <dbReference type="ARBA" id="ARBA00023276"/>
    </source>
</evidence>
<keyword evidence="7" id="KW-1133">Transmembrane helix</keyword>
<evidence type="ECO:0000313" key="14">
    <source>
        <dbReference type="EMBL" id="KAG6410128.1"/>
    </source>
</evidence>
<reference evidence="14" key="2">
    <citation type="submission" date="2020-08" db="EMBL/GenBank/DDBJ databases">
        <title>Plant Genome Project.</title>
        <authorList>
            <person name="Zhang R.-G."/>
        </authorList>
    </citation>
    <scope>NUCLEOTIDE SEQUENCE</scope>
    <source>
        <strain evidence="14">Huo1</strain>
        <tissue evidence="14">Leaf</tissue>
    </source>
</reference>
<sequence>MAANTVMSYGVAAVCPSVLSSSKSKFAASVSFGTNATTTSRFTMSAEWMPGEPRPPYLDGSAPGDFGFDPLRLGEVPENLERYKESELIHCRWAMLAVPGILVPEALGLGNWVKAQEWAAVPGGQATYLGNPVPWGTLPTILAIEFLAIAFVEHQRSMEKDPEKKKYPGRLALLAFVGFCVQQSAYPGTGPLENLASHLADPWHNNIGDVLIPPIS</sequence>
<keyword evidence="11 13" id="KW-0604">Photosystem II</keyword>
<evidence type="ECO:0000256" key="1">
    <source>
        <dbReference type="ARBA" id="ARBA00004454"/>
    </source>
</evidence>
<dbReference type="GO" id="GO:0009535">
    <property type="term" value="C:chloroplast thylakoid membrane"/>
    <property type="evidence" value="ECO:0007669"/>
    <property type="project" value="UniProtKB-SubCell"/>
</dbReference>
<feature type="binding site" evidence="12">
    <location>
        <position position="90"/>
    </location>
    <ligand>
        <name>chlorophyll a</name>
        <dbReference type="ChEBI" id="CHEBI:58416"/>
        <label>1</label>
    </ligand>
</feature>
<comment type="similarity">
    <text evidence="13">Belongs to the light-harvesting chlorophyll a/b-binding (LHC) protein family.</text>
</comment>
<feature type="binding site" evidence="12">
    <location>
        <position position="198"/>
    </location>
    <ligand>
        <name>chlorophyll a</name>
        <dbReference type="ChEBI" id="CHEBI:58416"/>
        <label>1</label>
    </ligand>
</feature>
<dbReference type="Proteomes" id="UP000298416">
    <property type="component" value="Unassembled WGS sequence"/>
</dbReference>
<gene>
    <name evidence="14" type="ORF">SASPL_128178</name>
</gene>
<dbReference type="GO" id="GO:0009523">
    <property type="term" value="C:photosystem II"/>
    <property type="evidence" value="ECO:0007669"/>
    <property type="project" value="UniProtKB-KW"/>
</dbReference>
<dbReference type="Gene3D" id="1.10.3460.10">
    <property type="entry name" value="Chlorophyll a/b binding protein domain"/>
    <property type="match status" value="2"/>
</dbReference>
<dbReference type="EMBL" id="PNBA02000010">
    <property type="protein sequence ID" value="KAG6410128.1"/>
    <property type="molecule type" value="Genomic_DNA"/>
</dbReference>
<evidence type="ECO:0000256" key="12">
    <source>
        <dbReference type="PIRSR" id="PIRSR601344-1"/>
    </source>
</evidence>
<accession>A0A8X8ZMK2</accession>
<comment type="caution">
    <text evidence="14">The sequence shown here is derived from an EMBL/GenBank/DDBJ whole genome shotgun (WGS) entry which is preliminary data.</text>
</comment>
<keyword evidence="13" id="KW-0603">Photosystem I</keyword>
<evidence type="ECO:0000256" key="13">
    <source>
        <dbReference type="RuleBase" id="RU363080"/>
    </source>
</evidence>
<dbReference type="InterPro" id="IPR022796">
    <property type="entry name" value="Chloroa_b-bind"/>
</dbReference>
<dbReference type="AlphaFoldDB" id="A0A8X8ZMK2"/>
<organism evidence="14">
    <name type="scientific">Salvia splendens</name>
    <name type="common">Scarlet sage</name>
    <dbReference type="NCBI Taxonomy" id="180675"/>
    <lineage>
        <taxon>Eukaryota</taxon>
        <taxon>Viridiplantae</taxon>
        <taxon>Streptophyta</taxon>
        <taxon>Embryophyta</taxon>
        <taxon>Tracheophyta</taxon>
        <taxon>Spermatophyta</taxon>
        <taxon>Magnoliopsida</taxon>
        <taxon>eudicotyledons</taxon>
        <taxon>Gunneridae</taxon>
        <taxon>Pentapetalae</taxon>
        <taxon>asterids</taxon>
        <taxon>lamiids</taxon>
        <taxon>Lamiales</taxon>
        <taxon>Lamiaceae</taxon>
        <taxon>Nepetoideae</taxon>
        <taxon>Mentheae</taxon>
        <taxon>Salviinae</taxon>
        <taxon>Salvia</taxon>
        <taxon>Salvia subgen. Calosphace</taxon>
        <taxon>core Calosphace</taxon>
    </lineage>
</organism>
<evidence type="ECO:0000256" key="8">
    <source>
        <dbReference type="ARBA" id="ARBA00022991"/>
    </source>
</evidence>
<dbReference type="PANTHER" id="PTHR21649">
    <property type="entry name" value="CHLOROPHYLL A/B BINDING PROTEIN"/>
    <property type="match status" value="1"/>
</dbReference>